<dbReference type="AlphaFoldDB" id="A0AAD9QU55"/>
<dbReference type="PANTHER" id="PTHR13223">
    <property type="entry name" value="ACIDIC FIBROBLAST GROWTH FACTOR INTRACELLULAR BINDING PROTEIN"/>
    <property type="match status" value="1"/>
</dbReference>
<dbReference type="Pfam" id="PF05427">
    <property type="entry name" value="FIBP"/>
    <property type="match status" value="2"/>
</dbReference>
<dbReference type="InterPro" id="IPR008614">
    <property type="entry name" value="FIBP"/>
</dbReference>
<dbReference type="GO" id="GO:0005634">
    <property type="term" value="C:nucleus"/>
    <property type="evidence" value="ECO:0007669"/>
    <property type="project" value="TreeGrafter"/>
</dbReference>
<dbReference type="EMBL" id="JARQWQ010000014">
    <property type="protein sequence ID" value="KAK2567554.1"/>
    <property type="molecule type" value="Genomic_DNA"/>
</dbReference>
<keyword evidence="2" id="KW-1185">Reference proteome</keyword>
<organism evidence="1 2">
    <name type="scientific">Acropora cervicornis</name>
    <name type="common">Staghorn coral</name>
    <dbReference type="NCBI Taxonomy" id="6130"/>
    <lineage>
        <taxon>Eukaryota</taxon>
        <taxon>Metazoa</taxon>
        <taxon>Cnidaria</taxon>
        <taxon>Anthozoa</taxon>
        <taxon>Hexacorallia</taxon>
        <taxon>Scleractinia</taxon>
        <taxon>Astrocoeniina</taxon>
        <taxon>Acroporidae</taxon>
        <taxon>Acropora</taxon>
    </lineage>
</organism>
<evidence type="ECO:0000313" key="1">
    <source>
        <dbReference type="EMBL" id="KAK2567554.1"/>
    </source>
</evidence>
<reference evidence="1" key="1">
    <citation type="journal article" date="2023" name="G3 (Bethesda)">
        <title>Whole genome assembly and annotation of the endangered Caribbean coral Acropora cervicornis.</title>
        <authorList>
            <person name="Selwyn J.D."/>
            <person name="Vollmer S.V."/>
        </authorList>
    </citation>
    <scope>NUCLEOTIDE SEQUENCE</scope>
    <source>
        <strain evidence="1">K2</strain>
    </source>
</reference>
<dbReference type="PANTHER" id="PTHR13223:SF2">
    <property type="entry name" value="ACIDIC FIBROBLAST GROWTH FACTOR INTRACELLULAR-BINDING PROTEIN"/>
    <property type="match status" value="1"/>
</dbReference>
<name>A0AAD9QU55_ACRCE</name>
<reference evidence="1" key="2">
    <citation type="journal article" date="2023" name="Science">
        <title>Genomic signatures of disease resistance in endangered staghorn corals.</title>
        <authorList>
            <person name="Vollmer S.V."/>
            <person name="Selwyn J.D."/>
            <person name="Despard B.A."/>
            <person name="Roesel C.L."/>
        </authorList>
    </citation>
    <scope>NUCLEOTIDE SEQUENCE</scope>
    <source>
        <strain evidence="1">K2</strain>
    </source>
</reference>
<accession>A0AAD9QU55</accession>
<evidence type="ECO:0000313" key="2">
    <source>
        <dbReference type="Proteomes" id="UP001249851"/>
    </source>
</evidence>
<dbReference type="Proteomes" id="UP001249851">
    <property type="component" value="Unassembled WGS sequence"/>
</dbReference>
<gene>
    <name evidence="1" type="ORF">P5673_008391</name>
</gene>
<comment type="caution">
    <text evidence="1">The sequence shown here is derived from an EMBL/GenBank/DDBJ whole genome shotgun (WGS) entry which is preliminary data.</text>
</comment>
<proteinExistence type="predicted"/>
<sequence>MEDIEVFYMDPAFIDPQVYDLWLRGFSESEATQRRECDDAVKKLCVSYAIISSDTQDQFRLFFLLERFLQSPPMLARQMLLHIPPDVQDMLIEKYYQFDKEVVRELLGKKLTGRLRKDLDDISEKTNVPLKSCRRQFDNMKNVLRSIEETEVVGLTDTIKKLFLLSDTLARLSHLTFDDLIFCAGQMLDHWTIASVEESTVTDVGDTGAEFDRVFLQELRDLKVFVNDRDIVEEHKSLVCSVISKRFTKKLAKSVEANFKNLCRCLLNIGAGLIHSKEVKDVLSDFAEKFIEPCKQLEWDAKETEIFLESLVNTCTDLDSLHKSNLERLILVYSRFLTVSQKCIVQMYHE</sequence>
<protein>
    <submittedName>
        <fullName evidence="1">Acidic fibroblast growth factor intracellular-binding protein B</fullName>
    </submittedName>
</protein>